<protein>
    <submittedName>
        <fullName evidence="1">Uncharacterized protein</fullName>
    </submittedName>
</protein>
<sequence>MNSEELIELLTRHQDHVREHLTPDERHELRDALAALERAGNEERARRLAVLRIRRVLLALPLDSPVRRAVNDGVRLLPGGVDEVAAERVAELAALIASWDAPPALGRDPAGDGEGVTPEEILRAARRRLLAAPSRPADQLAPEAAEGLIRLPDPERGARCPEFQFGPDGGPRAVVRRVNALLLADEDPWGAADWWLGGNVWLEGTPAELVGEIPDFLLVEAARALVEGD</sequence>
<dbReference type="OrthoDB" id="3629757at2"/>
<dbReference type="RefSeq" id="WP_139667485.1">
    <property type="nucleotide sequence ID" value="NZ_VDLY02000006.1"/>
</dbReference>
<keyword evidence="2" id="KW-1185">Reference proteome</keyword>
<evidence type="ECO:0000313" key="1">
    <source>
        <dbReference type="EMBL" id="KAB8166360.1"/>
    </source>
</evidence>
<evidence type="ECO:0000313" key="2">
    <source>
        <dbReference type="Proteomes" id="UP000314251"/>
    </source>
</evidence>
<proteinExistence type="predicted"/>
<reference evidence="1" key="1">
    <citation type="submission" date="2019-10" db="EMBL/GenBank/DDBJ databases">
        <title>Nonomuraea sp. nov., isolated from Phyllanthus amarus.</title>
        <authorList>
            <person name="Klykleung N."/>
            <person name="Tanasupawat S."/>
        </authorList>
    </citation>
    <scope>NUCLEOTIDE SEQUENCE [LARGE SCALE GENOMIC DNA]</scope>
    <source>
        <strain evidence="1">3MP-10</strain>
    </source>
</reference>
<comment type="caution">
    <text evidence="1">The sequence shown here is derived from an EMBL/GenBank/DDBJ whole genome shotgun (WGS) entry which is preliminary data.</text>
</comment>
<name>A0A5N6AEX4_9ACTN</name>
<dbReference type="Proteomes" id="UP000314251">
    <property type="component" value="Unassembled WGS sequence"/>
</dbReference>
<organism evidence="1 2">
    <name type="scientific">Streptomyces mimosae</name>
    <dbReference type="NCBI Taxonomy" id="2586635"/>
    <lineage>
        <taxon>Bacteria</taxon>
        <taxon>Bacillati</taxon>
        <taxon>Actinomycetota</taxon>
        <taxon>Actinomycetes</taxon>
        <taxon>Kitasatosporales</taxon>
        <taxon>Streptomycetaceae</taxon>
        <taxon>Streptomyces</taxon>
    </lineage>
</organism>
<accession>A0A5N6AEX4</accession>
<gene>
    <name evidence="1" type="ORF">FH607_011040</name>
</gene>
<dbReference type="EMBL" id="VDLY02000006">
    <property type="protein sequence ID" value="KAB8166360.1"/>
    <property type="molecule type" value="Genomic_DNA"/>
</dbReference>
<dbReference type="AlphaFoldDB" id="A0A5N6AEX4"/>